<comment type="caution">
    <text evidence="2">The sequence shown here is derived from an EMBL/GenBank/DDBJ whole genome shotgun (WGS) entry which is preliminary data.</text>
</comment>
<evidence type="ECO:0000256" key="1">
    <source>
        <dbReference type="SAM" id="MobiDB-lite"/>
    </source>
</evidence>
<protein>
    <submittedName>
        <fullName evidence="2">Uncharacterized protein</fullName>
    </submittedName>
</protein>
<feature type="region of interest" description="Disordered" evidence="1">
    <location>
        <begin position="130"/>
        <end position="165"/>
    </location>
</feature>
<reference evidence="2" key="1">
    <citation type="submission" date="2023-05" db="EMBL/GenBank/DDBJ databases">
        <title>Nepenthes gracilis genome sequencing.</title>
        <authorList>
            <person name="Fukushima K."/>
        </authorList>
    </citation>
    <scope>NUCLEOTIDE SEQUENCE</scope>
    <source>
        <strain evidence="2">SING2019-196</strain>
    </source>
</reference>
<accession>A0AAD3TM36</accession>
<dbReference type="EMBL" id="BSYO01000040">
    <property type="protein sequence ID" value="GMH31734.1"/>
    <property type="molecule type" value="Genomic_DNA"/>
</dbReference>
<organism evidence="2 3">
    <name type="scientific">Nepenthes gracilis</name>
    <name type="common">Slender pitcher plant</name>
    <dbReference type="NCBI Taxonomy" id="150966"/>
    <lineage>
        <taxon>Eukaryota</taxon>
        <taxon>Viridiplantae</taxon>
        <taxon>Streptophyta</taxon>
        <taxon>Embryophyta</taxon>
        <taxon>Tracheophyta</taxon>
        <taxon>Spermatophyta</taxon>
        <taxon>Magnoliopsida</taxon>
        <taxon>eudicotyledons</taxon>
        <taxon>Gunneridae</taxon>
        <taxon>Pentapetalae</taxon>
        <taxon>Caryophyllales</taxon>
        <taxon>Nepenthaceae</taxon>
        <taxon>Nepenthes</taxon>
    </lineage>
</organism>
<sequence>MTDGSFRWLFTWNSFLFYSLKDAALDARDYDFLLEAAPSCPYLPDVVFLASLVPVGEILGSLRPQGVLEKAPGWPKDPLAIIFGWWRHEFFICQFRELMLEGCGIRFLRWKAAACRRIARTGSEISSKNIGRQREKPAGIGNVAHQTPPPHKPVGQKCSSNHPKTAQNNRFQTALTCGNNKLMLRKQLRQFH</sequence>
<evidence type="ECO:0000313" key="2">
    <source>
        <dbReference type="EMBL" id="GMH31734.1"/>
    </source>
</evidence>
<dbReference type="AlphaFoldDB" id="A0AAD3TM36"/>
<evidence type="ECO:0000313" key="3">
    <source>
        <dbReference type="Proteomes" id="UP001279734"/>
    </source>
</evidence>
<name>A0AAD3TM36_NEPGR</name>
<keyword evidence="3" id="KW-1185">Reference proteome</keyword>
<proteinExistence type="predicted"/>
<gene>
    <name evidence="2" type="ORF">Nepgr_033578</name>
</gene>
<dbReference type="Proteomes" id="UP001279734">
    <property type="component" value="Unassembled WGS sequence"/>
</dbReference>